<feature type="compositionally biased region" description="Low complexity" evidence="1">
    <location>
        <begin position="355"/>
        <end position="372"/>
    </location>
</feature>
<comment type="caution">
    <text evidence="2">The sequence shown here is derived from an EMBL/GenBank/DDBJ whole genome shotgun (WGS) entry which is preliminary data.</text>
</comment>
<dbReference type="AlphaFoldDB" id="A0AAD7G8U3"/>
<gene>
    <name evidence="2" type="ORF">B0H17DRAFT_1209141</name>
</gene>
<accession>A0AAD7G8U3</accession>
<dbReference type="Proteomes" id="UP001221757">
    <property type="component" value="Unassembled WGS sequence"/>
</dbReference>
<dbReference type="EMBL" id="JARKIE010000176">
    <property type="protein sequence ID" value="KAJ7671086.1"/>
    <property type="molecule type" value="Genomic_DNA"/>
</dbReference>
<proteinExistence type="predicted"/>
<keyword evidence="3" id="KW-1185">Reference proteome</keyword>
<evidence type="ECO:0000313" key="3">
    <source>
        <dbReference type="Proteomes" id="UP001221757"/>
    </source>
</evidence>
<feature type="region of interest" description="Disordered" evidence="1">
    <location>
        <begin position="344"/>
        <end position="400"/>
    </location>
</feature>
<reference evidence="2" key="1">
    <citation type="submission" date="2023-03" db="EMBL/GenBank/DDBJ databases">
        <title>Massive genome expansion in bonnet fungi (Mycena s.s.) driven by repeated elements and novel gene families across ecological guilds.</title>
        <authorList>
            <consortium name="Lawrence Berkeley National Laboratory"/>
            <person name="Harder C.B."/>
            <person name="Miyauchi S."/>
            <person name="Viragh M."/>
            <person name="Kuo A."/>
            <person name="Thoen E."/>
            <person name="Andreopoulos B."/>
            <person name="Lu D."/>
            <person name="Skrede I."/>
            <person name="Drula E."/>
            <person name="Henrissat B."/>
            <person name="Morin E."/>
            <person name="Kohler A."/>
            <person name="Barry K."/>
            <person name="LaButti K."/>
            <person name="Morin E."/>
            <person name="Salamov A."/>
            <person name="Lipzen A."/>
            <person name="Mereny Z."/>
            <person name="Hegedus B."/>
            <person name="Baldrian P."/>
            <person name="Stursova M."/>
            <person name="Weitz H."/>
            <person name="Taylor A."/>
            <person name="Grigoriev I.V."/>
            <person name="Nagy L.G."/>
            <person name="Martin F."/>
            <person name="Kauserud H."/>
        </authorList>
    </citation>
    <scope>NUCLEOTIDE SEQUENCE</scope>
    <source>
        <strain evidence="2">CBHHK067</strain>
    </source>
</reference>
<protein>
    <recommendedName>
        <fullName evidence="4">Zinc finger PHD-type domain-containing protein</fullName>
    </recommendedName>
</protein>
<evidence type="ECO:0008006" key="4">
    <source>
        <dbReference type="Google" id="ProtNLM"/>
    </source>
</evidence>
<evidence type="ECO:0000313" key="2">
    <source>
        <dbReference type="EMBL" id="KAJ7671086.1"/>
    </source>
</evidence>
<organism evidence="2 3">
    <name type="scientific">Mycena rosella</name>
    <name type="common">Pink bonnet</name>
    <name type="synonym">Agaricus rosellus</name>
    <dbReference type="NCBI Taxonomy" id="1033263"/>
    <lineage>
        <taxon>Eukaryota</taxon>
        <taxon>Fungi</taxon>
        <taxon>Dikarya</taxon>
        <taxon>Basidiomycota</taxon>
        <taxon>Agaricomycotina</taxon>
        <taxon>Agaricomycetes</taxon>
        <taxon>Agaricomycetidae</taxon>
        <taxon>Agaricales</taxon>
        <taxon>Marasmiineae</taxon>
        <taxon>Mycenaceae</taxon>
        <taxon>Mycena</taxon>
    </lineage>
</organism>
<name>A0AAD7G8U3_MYCRO</name>
<dbReference type="InterPro" id="IPR011011">
    <property type="entry name" value="Znf_FYVE_PHD"/>
</dbReference>
<dbReference type="SUPFAM" id="SSF57903">
    <property type="entry name" value="FYVE/PHD zinc finger"/>
    <property type="match status" value="1"/>
</dbReference>
<sequence length="741" mass="83677">MDPIFSALPNDNPLFHLRQMMYTRMQNSGICAFEERGEVKSMHDLQTIFGWLYHISSATGIRFDNSGPVLPAVERAECYFRMFTLTLRSCSGPEGDHHQLEYIKLRKYCQLSPDLCQKYKGNMRQWFTDLIRVTKPEPLAGCWHARDGELFCEGNAHLNEIILNIPIVLIIEIEMGDIDSSDHWDVPNSLHPFPNNSPASARGVKYSIASHVYCNTQASHFTYRYSTLEGAKTRIFDHDGMKNEGYATLRPSSALKGLLTGPTGKLQDVPDGYLLHAVQMESATKKFGIHFETLSTSETGIPSSCELQRQNLEIIPDGERWVWLPHGSSIRDYRVILPQKSPRKTAQKVWHAPMAPAADQSPSPTASSSEHSPSPPPKTAAANKRAHSIPPITMISPTASDGRRIRCHPCDASGPAESDWDTVKCYKCGFWSHTACVKPLAYHESDPDSDAESELSWHDPKFRFLCIVCMAGRRTPTCDPDLLKSPETIHILPEVDDWVDATKWLPAEFLDWDKSRFGKEYKFRWLSSIVWPAEEPAELSFYRSIADWERLEFVWRLHENQIGSVRLPKCFEPVPEDVASFHPKLSQLFYLAIPSIAEILLLMDTSKHVIRSFHDFFQNTPWSTKRSIAWMKACSFDPSPALEAMMAQPLAALAEHPLMSSDNKANQKIWGPGSVFLQLLAIQHTLGENWDLNGESFSRIQAGHLTPSPPRALRAIEAMWLSVDPIPVARDAQMSLPQMIA</sequence>
<evidence type="ECO:0000256" key="1">
    <source>
        <dbReference type="SAM" id="MobiDB-lite"/>
    </source>
</evidence>